<gene>
    <name evidence="2" type="ORF">SKAU_G00236600</name>
</gene>
<dbReference type="EMBL" id="JAINUF010000008">
    <property type="protein sequence ID" value="KAJ8352184.1"/>
    <property type="molecule type" value="Genomic_DNA"/>
</dbReference>
<evidence type="ECO:0000256" key="1">
    <source>
        <dbReference type="SAM" id="MobiDB-lite"/>
    </source>
</evidence>
<protein>
    <submittedName>
        <fullName evidence="2">Uncharacterized protein</fullName>
    </submittedName>
</protein>
<evidence type="ECO:0000313" key="2">
    <source>
        <dbReference type="EMBL" id="KAJ8352184.1"/>
    </source>
</evidence>
<evidence type="ECO:0000313" key="3">
    <source>
        <dbReference type="Proteomes" id="UP001152622"/>
    </source>
</evidence>
<organism evidence="2 3">
    <name type="scientific">Synaphobranchus kaupii</name>
    <name type="common">Kaup's arrowtooth eel</name>
    <dbReference type="NCBI Taxonomy" id="118154"/>
    <lineage>
        <taxon>Eukaryota</taxon>
        <taxon>Metazoa</taxon>
        <taxon>Chordata</taxon>
        <taxon>Craniata</taxon>
        <taxon>Vertebrata</taxon>
        <taxon>Euteleostomi</taxon>
        <taxon>Actinopterygii</taxon>
        <taxon>Neopterygii</taxon>
        <taxon>Teleostei</taxon>
        <taxon>Anguilliformes</taxon>
        <taxon>Synaphobranchidae</taxon>
        <taxon>Synaphobranchus</taxon>
    </lineage>
</organism>
<accession>A0A9Q1F748</accession>
<feature type="compositionally biased region" description="Basic and acidic residues" evidence="1">
    <location>
        <begin position="10"/>
        <end position="23"/>
    </location>
</feature>
<comment type="caution">
    <text evidence="2">The sequence shown here is derived from an EMBL/GenBank/DDBJ whole genome shotgun (WGS) entry which is preliminary data.</text>
</comment>
<proteinExistence type="predicted"/>
<feature type="region of interest" description="Disordered" evidence="1">
    <location>
        <begin position="1"/>
        <end position="23"/>
    </location>
</feature>
<name>A0A9Q1F748_SYNKA</name>
<reference evidence="2" key="1">
    <citation type="journal article" date="2023" name="Science">
        <title>Genome structures resolve the early diversification of teleost fishes.</title>
        <authorList>
            <person name="Parey E."/>
            <person name="Louis A."/>
            <person name="Montfort J."/>
            <person name="Bouchez O."/>
            <person name="Roques C."/>
            <person name="Iampietro C."/>
            <person name="Lluch J."/>
            <person name="Castinel A."/>
            <person name="Donnadieu C."/>
            <person name="Desvignes T."/>
            <person name="Floi Bucao C."/>
            <person name="Jouanno E."/>
            <person name="Wen M."/>
            <person name="Mejri S."/>
            <person name="Dirks R."/>
            <person name="Jansen H."/>
            <person name="Henkel C."/>
            <person name="Chen W.J."/>
            <person name="Zahm M."/>
            <person name="Cabau C."/>
            <person name="Klopp C."/>
            <person name="Thompson A.W."/>
            <person name="Robinson-Rechavi M."/>
            <person name="Braasch I."/>
            <person name="Lecointre G."/>
            <person name="Bobe J."/>
            <person name="Postlethwait J.H."/>
            <person name="Berthelot C."/>
            <person name="Roest Crollius H."/>
            <person name="Guiguen Y."/>
        </authorList>
    </citation>
    <scope>NUCLEOTIDE SEQUENCE</scope>
    <source>
        <strain evidence="2">WJC10195</strain>
    </source>
</reference>
<dbReference type="AlphaFoldDB" id="A0A9Q1F748"/>
<dbReference type="Proteomes" id="UP001152622">
    <property type="component" value="Chromosome 8"/>
</dbReference>
<sequence length="123" mass="13326">MQSHSQGCVKSEHGAREPSSSHRAETMCGAARCVFAPSVLASHALRKSQPISCLSSKRNEERRGQAASALRSGPSVLYHCMPKRGSGMVQIAQGRLWAGLHPCADSDTQSQAWPGNMFRFQLC</sequence>
<keyword evidence="3" id="KW-1185">Reference proteome</keyword>